<evidence type="ECO:0000256" key="7">
    <source>
        <dbReference type="ARBA" id="ARBA00022692"/>
    </source>
</evidence>
<protein>
    <recommendedName>
        <fullName evidence="5 20">Galactosylgalactosylxylosylprotein 3-beta-glucuronosyltransferase</fullName>
        <ecNumber evidence="5 20">2.4.1.135</ecNumber>
    </recommendedName>
</protein>
<name>A0AAJ6QVF2_9ACAR</name>
<evidence type="ECO:0000256" key="12">
    <source>
        <dbReference type="ARBA" id="ARBA00023136"/>
    </source>
</evidence>
<comment type="cofactor">
    <cofactor evidence="1 18 20">
        <name>Mn(2+)</name>
        <dbReference type="ChEBI" id="CHEBI:29035"/>
    </cofactor>
</comment>
<evidence type="ECO:0000313" key="22">
    <source>
        <dbReference type="Proteomes" id="UP000694867"/>
    </source>
</evidence>
<evidence type="ECO:0000256" key="2">
    <source>
        <dbReference type="ARBA" id="ARBA00004323"/>
    </source>
</evidence>
<dbReference type="EC" id="2.4.1.135" evidence="5 20"/>
<feature type="binding site" evidence="17">
    <location>
        <position position="161"/>
    </location>
    <ligand>
        <name>UDP-alpha-D-glucuronate</name>
        <dbReference type="ChEBI" id="CHEBI:58052"/>
    </ligand>
</feature>
<evidence type="ECO:0000256" key="6">
    <source>
        <dbReference type="ARBA" id="ARBA00022679"/>
    </source>
</evidence>
<keyword evidence="7" id="KW-0812">Transmembrane</keyword>
<dbReference type="FunFam" id="3.90.550.10:FF:000044">
    <property type="entry name" value="Galactosylgalactosylxylosylprotein 3-beta-glucuronosyltransferase"/>
    <property type="match status" value="1"/>
</dbReference>
<keyword evidence="14 18" id="KW-0464">Manganese</keyword>
<keyword evidence="8 18" id="KW-0479">Metal-binding</keyword>
<reference evidence="23" key="1">
    <citation type="submission" date="2025-08" db="UniProtKB">
        <authorList>
            <consortium name="RefSeq"/>
        </authorList>
    </citation>
    <scope>IDENTIFICATION</scope>
</reference>
<keyword evidence="11 20" id="KW-0333">Golgi apparatus</keyword>
<dbReference type="GeneID" id="100902177"/>
<feature type="active site" description="Proton donor/acceptor" evidence="16">
    <location>
        <position position="277"/>
    </location>
</feature>
<keyword evidence="6 20" id="KW-0808">Transferase</keyword>
<evidence type="ECO:0000256" key="21">
    <source>
        <dbReference type="SAM" id="SignalP"/>
    </source>
</evidence>
<dbReference type="InterPro" id="IPR029044">
    <property type="entry name" value="Nucleotide-diphossugar_trans"/>
</dbReference>
<evidence type="ECO:0000256" key="16">
    <source>
        <dbReference type="PIRSR" id="PIRSR605027-1"/>
    </source>
</evidence>
<evidence type="ECO:0000256" key="1">
    <source>
        <dbReference type="ARBA" id="ARBA00001936"/>
    </source>
</evidence>
<feature type="glycosylation site" description="N-linked (GlcNAc...) asparagine" evidence="19">
    <location>
        <position position="297"/>
    </location>
</feature>
<dbReference type="GO" id="GO:0000139">
    <property type="term" value="C:Golgi membrane"/>
    <property type="evidence" value="ECO:0007669"/>
    <property type="project" value="UniProtKB-SubCell"/>
</dbReference>
<evidence type="ECO:0000256" key="17">
    <source>
        <dbReference type="PIRSR" id="PIRSR605027-2"/>
    </source>
</evidence>
<organism evidence="22 23">
    <name type="scientific">Galendromus occidentalis</name>
    <name type="common">western predatory mite</name>
    <dbReference type="NCBI Taxonomy" id="34638"/>
    <lineage>
        <taxon>Eukaryota</taxon>
        <taxon>Metazoa</taxon>
        <taxon>Ecdysozoa</taxon>
        <taxon>Arthropoda</taxon>
        <taxon>Chelicerata</taxon>
        <taxon>Arachnida</taxon>
        <taxon>Acari</taxon>
        <taxon>Parasitiformes</taxon>
        <taxon>Mesostigmata</taxon>
        <taxon>Gamasina</taxon>
        <taxon>Phytoseioidea</taxon>
        <taxon>Phytoseiidae</taxon>
        <taxon>Typhlodrominae</taxon>
        <taxon>Galendromus</taxon>
    </lineage>
</organism>
<keyword evidence="10" id="KW-1133">Transmembrane helix</keyword>
<dbReference type="InterPro" id="IPR005027">
    <property type="entry name" value="Glyco_trans_43"/>
</dbReference>
<feature type="binding site" evidence="17">
    <location>
        <begin position="92"/>
        <end position="94"/>
    </location>
    <ligand>
        <name>UDP-alpha-D-glucuronate</name>
        <dbReference type="ChEBI" id="CHEBI:58052"/>
    </ligand>
</feature>
<sequence>MIRKKAALVFLALFGIVIITQNLRAEVSEARSGTRMADMESKTRNEEKLALKRIHEISRRNAARKNKERLAAFRRRNSSDHEDTPLIFIVTPTYPRPAQLADMTRLCNTLMNVPDIHWIVAEDFDKENPRLRELLDFCGVPFTFLNARTPWIFRYGKVFGRGVFNRNAALAWIRRESAAIRGDRPSVVYFADDDNAYDIRLFGEIRKTKKISMFPVGCISGTGVSTPIVHRNGSLLGFHDNFYKERIYPIDMAGFAVNTDLILNSTAEFERKTGYLEDHFLRDLQFHNGEIEFLADNCTRILVWHVRTEPADPIVSEKVISSLQPLIEDSNLSELFENYAVN</sequence>
<feature type="binding site" evidence="17">
    <location>
        <position position="123"/>
    </location>
    <ligand>
        <name>UDP-alpha-D-glucuronate</name>
        <dbReference type="ChEBI" id="CHEBI:58052"/>
    </ligand>
</feature>
<dbReference type="GO" id="GO:0046872">
    <property type="term" value="F:metal ion binding"/>
    <property type="evidence" value="ECO:0007669"/>
    <property type="project" value="UniProtKB-KW"/>
</dbReference>
<dbReference type="GO" id="GO:0050650">
    <property type="term" value="P:chondroitin sulfate proteoglycan biosynthetic process"/>
    <property type="evidence" value="ECO:0007669"/>
    <property type="project" value="TreeGrafter"/>
</dbReference>
<dbReference type="PANTHER" id="PTHR10896">
    <property type="entry name" value="GALACTOSYLGALACTOSYLXYLOSYLPROTEIN 3-BETA-GLUCURONOSYLTRANSFERASE BETA-1,3-GLUCURONYLTRANSFERASE"/>
    <property type="match status" value="1"/>
</dbReference>
<gene>
    <name evidence="23" type="primary">LOC100902177</name>
</gene>
<dbReference type="Gene3D" id="3.90.550.10">
    <property type="entry name" value="Spore Coat Polysaccharide Biosynthesis Protein SpsA, Chain A"/>
    <property type="match status" value="1"/>
</dbReference>
<dbReference type="Proteomes" id="UP000694867">
    <property type="component" value="Unplaced"/>
</dbReference>
<evidence type="ECO:0000256" key="4">
    <source>
        <dbReference type="ARBA" id="ARBA00007706"/>
    </source>
</evidence>
<evidence type="ECO:0000256" key="8">
    <source>
        <dbReference type="ARBA" id="ARBA00022723"/>
    </source>
</evidence>
<dbReference type="GO" id="GO:0015018">
    <property type="term" value="F:galactosylgalactosylxylosylprotein 3-beta-glucuronosyltransferase activity"/>
    <property type="evidence" value="ECO:0007669"/>
    <property type="project" value="UniProtKB-UniRule"/>
</dbReference>
<evidence type="ECO:0000256" key="15">
    <source>
        <dbReference type="ARBA" id="ARBA00047979"/>
    </source>
</evidence>
<evidence type="ECO:0000256" key="19">
    <source>
        <dbReference type="PIRSR" id="PIRSR605027-6"/>
    </source>
</evidence>
<evidence type="ECO:0000256" key="5">
    <source>
        <dbReference type="ARBA" id="ARBA00012641"/>
    </source>
</evidence>
<comment type="similarity">
    <text evidence="4 20">Belongs to the glycosyltransferase 43 family.</text>
</comment>
<dbReference type="PANTHER" id="PTHR10896:SF50">
    <property type="entry name" value="GALACTOSYLGALACTOSYLXYLOSYLPROTEIN 3-BETA-GLUCURONOSYLTRANSFERASE P"/>
    <property type="match status" value="1"/>
</dbReference>
<comment type="catalytic activity">
    <reaction evidence="15 20">
        <text>3-O-(beta-D-galactosyl-(1-&gt;3)-beta-D-galactosyl-(1-&gt;4)-beta-D-xylosyl)-L-seryl-[protein] + UDP-alpha-D-glucuronate = 3-O-(beta-D-GlcA-(1-&gt;3)-beta-D-Gal-(1-&gt;3)-beta-D-Gal-(1-&gt;4)-beta-D-Xyl)-L-seryl-[protein] + UDP + H(+)</text>
        <dbReference type="Rhea" id="RHEA:24168"/>
        <dbReference type="Rhea" id="RHEA-COMP:12571"/>
        <dbReference type="Rhea" id="RHEA-COMP:12573"/>
        <dbReference type="ChEBI" id="CHEBI:15378"/>
        <dbReference type="ChEBI" id="CHEBI:58052"/>
        <dbReference type="ChEBI" id="CHEBI:58223"/>
        <dbReference type="ChEBI" id="CHEBI:132090"/>
        <dbReference type="ChEBI" id="CHEBI:132093"/>
        <dbReference type="EC" id="2.4.1.135"/>
    </reaction>
</comment>
<evidence type="ECO:0000256" key="13">
    <source>
        <dbReference type="ARBA" id="ARBA00023180"/>
    </source>
</evidence>
<evidence type="ECO:0000256" key="20">
    <source>
        <dbReference type="RuleBase" id="RU363127"/>
    </source>
</evidence>
<feature type="binding site" evidence="17">
    <location>
        <begin position="305"/>
        <end position="307"/>
    </location>
    <ligand>
        <name>UDP-alpha-D-glucuronate</name>
        <dbReference type="ChEBI" id="CHEBI:58052"/>
    </ligand>
</feature>
<evidence type="ECO:0000256" key="14">
    <source>
        <dbReference type="ARBA" id="ARBA00023211"/>
    </source>
</evidence>
<keyword evidence="13 19" id="KW-0325">Glycoprotein</keyword>
<dbReference type="AlphaFoldDB" id="A0AAJ6QVF2"/>
<keyword evidence="9 20" id="KW-0735">Signal-anchor</keyword>
<evidence type="ECO:0000256" key="18">
    <source>
        <dbReference type="PIRSR" id="PIRSR605027-3"/>
    </source>
</evidence>
<proteinExistence type="inferred from homology"/>
<keyword evidence="22" id="KW-1185">Reference proteome</keyword>
<evidence type="ECO:0000313" key="23">
    <source>
        <dbReference type="RefSeq" id="XP_003745152.1"/>
    </source>
</evidence>
<dbReference type="KEGG" id="goe:100902177"/>
<feature type="binding site" evidence="17">
    <location>
        <position position="166"/>
    </location>
    <ligand>
        <name>UDP-alpha-D-glucuronate</name>
        <dbReference type="ChEBI" id="CHEBI:58052"/>
    </ligand>
</feature>
<evidence type="ECO:0000256" key="10">
    <source>
        <dbReference type="ARBA" id="ARBA00022989"/>
    </source>
</evidence>
<feature type="signal peptide" evidence="21">
    <location>
        <begin position="1"/>
        <end position="25"/>
    </location>
</feature>
<dbReference type="Pfam" id="PF03360">
    <property type="entry name" value="Glyco_transf_43"/>
    <property type="match status" value="1"/>
</dbReference>
<dbReference type="SUPFAM" id="SSF53448">
    <property type="entry name" value="Nucleotide-diphospho-sugar transferases"/>
    <property type="match status" value="1"/>
</dbReference>
<accession>A0AAJ6QVF2</accession>
<dbReference type="CDD" id="cd00218">
    <property type="entry name" value="GlcAT-I"/>
    <property type="match status" value="1"/>
</dbReference>
<dbReference type="GO" id="GO:0005975">
    <property type="term" value="P:carbohydrate metabolic process"/>
    <property type="evidence" value="ECO:0007669"/>
    <property type="project" value="TreeGrafter"/>
</dbReference>
<evidence type="ECO:0000256" key="9">
    <source>
        <dbReference type="ARBA" id="ARBA00022968"/>
    </source>
</evidence>
<feature type="binding site" evidence="18">
    <location>
        <position position="194"/>
    </location>
    <ligand>
        <name>Mn(2+)</name>
        <dbReference type="ChEBI" id="CHEBI:29035"/>
    </ligand>
</feature>
<evidence type="ECO:0000256" key="11">
    <source>
        <dbReference type="ARBA" id="ARBA00023034"/>
    </source>
</evidence>
<feature type="binding site" evidence="17">
    <location>
        <begin position="192"/>
        <end position="194"/>
    </location>
    <ligand>
        <name>UDP-alpha-D-glucuronate</name>
        <dbReference type="ChEBI" id="CHEBI:58052"/>
    </ligand>
</feature>
<keyword evidence="21" id="KW-0732">Signal</keyword>
<feature type="chain" id="PRO_5042601199" description="Galactosylgalactosylxylosylprotein 3-beta-glucuronosyltransferase" evidence="21">
    <location>
        <begin position="26"/>
        <end position="342"/>
    </location>
</feature>
<evidence type="ECO:0000256" key="3">
    <source>
        <dbReference type="ARBA" id="ARBA00004922"/>
    </source>
</evidence>
<keyword evidence="12" id="KW-0472">Membrane</keyword>
<dbReference type="RefSeq" id="XP_003745152.1">
    <property type="nucleotide sequence ID" value="XM_003745104.2"/>
</dbReference>
<comment type="pathway">
    <text evidence="3 20">Protein modification; protein glycosylation.</text>
</comment>
<comment type="subcellular location">
    <subcellularLocation>
        <location evidence="2 20">Golgi apparatus membrane</location>
        <topology evidence="2 20">Single-pass type II membrane protein</topology>
    </subcellularLocation>
</comment>